<dbReference type="EMBL" id="JAKGTH010000013">
    <property type="protein sequence ID" value="MCF4102832.1"/>
    <property type="molecule type" value="Genomic_DNA"/>
</dbReference>
<keyword evidence="1" id="KW-0732">Signal</keyword>
<organism evidence="2 3">
    <name type="scientific">Gillisia lutea</name>
    <dbReference type="NCBI Taxonomy" id="2909668"/>
    <lineage>
        <taxon>Bacteria</taxon>
        <taxon>Pseudomonadati</taxon>
        <taxon>Bacteroidota</taxon>
        <taxon>Flavobacteriia</taxon>
        <taxon>Flavobacteriales</taxon>
        <taxon>Flavobacteriaceae</taxon>
        <taxon>Gillisia</taxon>
    </lineage>
</organism>
<evidence type="ECO:0008006" key="4">
    <source>
        <dbReference type="Google" id="ProtNLM"/>
    </source>
</evidence>
<name>A0ABS9EKH1_9FLAO</name>
<feature type="signal peptide" evidence="1">
    <location>
        <begin position="1"/>
        <end position="21"/>
    </location>
</feature>
<comment type="caution">
    <text evidence="2">The sequence shown here is derived from an EMBL/GenBank/DDBJ whole genome shotgun (WGS) entry which is preliminary data.</text>
</comment>
<proteinExistence type="predicted"/>
<protein>
    <recommendedName>
        <fullName evidence="4">Lipoprotein</fullName>
    </recommendedName>
</protein>
<accession>A0ABS9EKH1</accession>
<feature type="chain" id="PRO_5046899453" description="Lipoprotein" evidence="1">
    <location>
        <begin position="22"/>
        <end position="57"/>
    </location>
</feature>
<reference evidence="2" key="1">
    <citation type="submission" date="2022-01" db="EMBL/GenBank/DDBJ databases">
        <title>Gillisia lutea sp. nov., isolated from marine plastic residues from the Malvarosa beach (Valencia, Spain).</title>
        <authorList>
            <person name="Vidal-Verdu A."/>
            <person name="Molina-Menor E."/>
            <person name="Satari L."/>
            <person name="Pascual J."/>
            <person name="Pereto J."/>
            <person name="Porcar M."/>
        </authorList>
    </citation>
    <scope>NUCLEOTIDE SEQUENCE</scope>
    <source>
        <strain evidence="2">M10.2A</strain>
    </source>
</reference>
<sequence length="57" mass="6444">MKFIKILFIVLIGMLLHSCSAENELPTSGENSFFARLNGKNYIPKNFTHFPSVLNTV</sequence>
<dbReference type="Proteomes" id="UP001179363">
    <property type="component" value="Unassembled WGS sequence"/>
</dbReference>
<evidence type="ECO:0000313" key="2">
    <source>
        <dbReference type="EMBL" id="MCF4102832.1"/>
    </source>
</evidence>
<gene>
    <name evidence="2" type="ORF">L1I30_14230</name>
</gene>
<evidence type="ECO:0000256" key="1">
    <source>
        <dbReference type="SAM" id="SignalP"/>
    </source>
</evidence>
<keyword evidence="3" id="KW-1185">Reference proteome</keyword>
<evidence type="ECO:0000313" key="3">
    <source>
        <dbReference type="Proteomes" id="UP001179363"/>
    </source>
</evidence>
<dbReference type="RefSeq" id="WP_236134976.1">
    <property type="nucleotide sequence ID" value="NZ_JAKGTH010000013.1"/>
</dbReference>